<evidence type="ECO:0000256" key="1">
    <source>
        <dbReference type="SAM" id="MobiDB-lite"/>
    </source>
</evidence>
<dbReference type="Proteomes" id="UP001295794">
    <property type="component" value="Unassembled WGS sequence"/>
</dbReference>
<sequence>MSLGFIIAEHRRRAVTCGREDKSTQHTRVEARGARTGVRAKTDARPDECGRKEHAGQNPALHPAFVHPPEPSPRHGQLRILLHKQGCCNDLSPILGACFLQRVEELDRVGGQGREPPAVGQATGDRG</sequence>
<feature type="region of interest" description="Disordered" evidence="1">
    <location>
        <begin position="21"/>
        <end position="74"/>
    </location>
</feature>
<feature type="compositionally biased region" description="Basic and acidic residues" evidence="1">
    <location>
        <begin position="21"/>
        <end position="33"/>
    </location>
</feature>
<comment type="caution">
    <text evidence="2">The sequence shown here is derived from an EMBL/GenBank/DDBJ whole genome shotgun (WGS) entry which is preliminary data.</text>
</comment>
<proteinExistence type="predicted"/>
<evidence type="ECO:0000313" key="2">
    <source>
        <dbReference type="EMBL" id="CAK5270173.1"/>
    </source>
</evidence>
<name>A0AAD2Q2X2_9AGAR</name>
<protein>
    <submittedName>
        <fullName evidence="2">Uncharacterized protein</fullName>
    </submittedName>
</protein>
<reference evidence="2" key="1">
    <citation type="submission" date="2023-11" db="EMBL/GenBank/DDBJ databases">
        <authorList>
            <person name="De Vega J J."/>
            <person name="De Vega J J."/>
        </authorList>
    </citation>
    <scope>NUCLEOTIDE SEQUENCE</scope>
</reference>
<evidence type="ECO:0000313" key="3">
    <source>
        <dbReference type="Proteomes" id="UP001295794"/>
    </source>
</evidence>
<dbReference type="EMBL" id="CAVNYO010000159">
    <property type="protein sequence ID" value="CAK5270173.1"/>
    <property type="molecule type" value="Genomic_DNA"/>
</dbReference>
<keyword evidence="3" id="KW-1185">Reference proteome</keyword>
<accession>A0AAD2Q2X2</accession>
<feature type="compositionally biased region" description="Basic and acidic residues" evidence="1">
    <location>
        <begin position="40"/>
        <end position="55"/>
    </location>
</feature>
<organism evidence="2 3">
    <name type="scientific">Mycena citricolor</name>
    <dbReference type="NCBI Taxonomy" id="2018698"/>
    <lineage>
        <taxon>Eukaryota</taxon>
        <taxon>Fungi</taxon>
        <taxon>Dikarya</taxon>
        <taxon>Basidiomycota</taxon>
        <taxon>Agaricomycotina</taxon>
        <taxon>Agaricomycetes</taxon>
        <taxon>Agaricomycetidae</taxon>
        <taxon>Agaricales</taxon>
        <taxon>Marasmiineae</taxon>
        <taxon>Mycenaceae</taxon>
        <taxon>Mycena</taxon>
    </lineage>
</organism>
<dbReference type="AlphaFoldDB" id="A0AAD2Q2X2"/>
<gene>
    <name evidence="2" type="ORF">MYCIT1_LOCUS14354</name>
</gene>
<feature type="region of interest" description="Disordered" evidence="1">
    <location>
        <begin position="108"/>
        <end position="127"/>
    </location>
</feature>